<dbReference type="InterPro" id="IPR024185">
    <property type="entry name" value="FTHF_cligase-like_sf"/>
</dbReference>
<keyword evidence="3 4" id="KW-0067">ATP-binding</keyword>
<dbReference type="AlphaFoldDB" id="J4X3F7"/>
<name>J4X3F7_9GAMM</name>
<dbReference type="PIRSF" id="PIRSF006806">
    <property type="entry name" value="FTHF_cligase"/>
    <property type="match status" value="1"/>
</dbReference>
<evidence type="ECO:0000256" key="2">
    <source>
        <dbReference type="ARBA" id="ARBA00022741"/>
    </source>
</evidence>
<dbReference type="EMBL" id="JH611165">
    <property type="protein sequence ID" value="EJP73660.1"/>
    <property type="molecule type" value="Genomic_DNA"/>
</dbReference>
<comment type="cofactor">
    <cofactor evidence="5">
        <name>Mg(2+)</name>
        <dbReference type="ChEBI" id="CHEBI:18420"/>
    </cofactor>
</comment>
<feature type="binding site" evidence="4">
    <location>
        <position position="53"/>
    </location>
    <ligand>
        <name>substrate</name>
    </ligand>
</feature>
<dbReference type="PANTHER" id="PTHR23407">
    <property type="entry name" value="ATPASE INHIBITOR/5-FORMYLTETRAHYDROFOLATE CYCLO-LIGASE"/>
    <property type="match status" value="1"/>
</dbReference>
<feature type="binding site" evidence="4">
    <location>
        <begin position="3"/>
        <end position="7"/>
    </location>
    <ligand>
        <name>ATP</name>
        <dbReference type="ChEBI" id="CHEBI:30616"/>
    </ligand>
</feature>
<dbReference type="InterPro" id="IPR002698">
    <property type="entry name" value="FTHF_cligase"/>
</dbReference>
<dbReference type="Pfam" id="PF01812">
    <property type="entry name" value="5-FTHF_cyc-lig"/>
    <property type="match status" value="1"/>
</dbReference>
<feature type="binding site" evidence="4">
    <location>
        <begin position="128"/>
        <end position="136"/>
    </location>
    <ligand>
        <name>ATP</name>
        <dbReference type="ChEBI" id="CHEBI:30616"/>
    </ligand>
</feature>
<dbReference type="SUPFAM" id="SSF100950">
    <property type="entry name" value="NagB/RpiA/CoA transferase-like"/>
    <property type="match status" value="1"/>
</dbReference>
<evidence type="ECO:0000256" key="4">
    <source>
        <dbReference type="PIRSR" id="PIRSR006806-1"/>
    </source>
</evidence>
<dbReference type="HOGENOM" id="CLU_066245_2_2_6"/>
<feature type="binding site" evidence="4">
    <location>
        <position position="48"/>
    </location>
    <ligand>
        <name>substrate</name>
    </ligand>
</feature>
<keyword evidence="5" id="KW-0460">Magnesium</keyword>
<gene>
    <name evidence="6" type="ORF">NT02SARS_0045</name>
</gene>
<dbReference type="GO" id="GO:0009396">
    <property type="term" value="P:folic acid-containing compound biosynthetic process"/>
    <property type="evidence" value="ECO:0007669"/>
    <property type="project" value="TreeGrafter"/>
</dbReference>
<keyword evidence="5" id="KW-0479">Metal-binding</keyword>
<dbReference type="PANTHER" id="PTHR23407:SF1">
    <property type="entry name" value="5-FORMYLTETRAHYDROFOLATE CYCLO-LIGASE"/>
    <property type="match status" value="1"/>
</dbReference>
<accession>J4X3F7</accession>
<dbReference type="GO" id="GO:0005524">
    <property type="term" value="F:ATP binding"/>
    <property type="evidence" value="ECO:0007669"/>
    <property type="project" value="UniProtKB-KW"/>
</dbReference>
<dbReference type="GO" id="GO:0035999">
    <property type="term" value="P:tetrahydrofolate interconversion"/>
    <property type="evidence" value="ECO:0007669"/>
    <property type="project" value="TreeGrafter"/>
</dbReference>
<evidence type="ECO:0000256" key="3">
    <source>
        <dbReference type="ARBA" id="ARBA00022840"/>
    </source>
</evidence>
<evidence type="ECO:0000256" key="5">
    <source>
        <dbReference type="RuleBase" id="RU361279"/>
    </source>
</evidence>
<sequence length="187" mass="21407">MIKDKIRQSILQRGPLPNKNKLDCIIQKKLIDFINLNISNISKALLYMPYKNEVNLDLTKQFFKKKDISIYIPKIINNSTIAFNLMDEHNFVKNKYGIPESTSTDFLELSSFDIVVVPYVAIDSLGARLGYGGGYYDKAFAKSGCKKLTPFVCGLGYDYQQVDGTFGEIHDLKLKHVFTETSYFKYE</sequence>
<comment type="similarity">
    <text evidence="1 5">Belongs to the 5-formyltetrahydrofolate cyclo-ligase family.</text>
</comment>
<dbReference type="GO" id="GO:0046872">
    <property type="term" value="F:metal ion binding"/>
    <property type="evidence" value="ECO:0007669"/>
    <property type="project" value="UniProtKB-KW"/>
</dbReference>
<dbReference type="EC" id="6.3.3.2" evidence="5"/>
<comment type="catalytic activity">
    <reaction evidence="5">
        <text>(6S)-5-formyl-5,6,7,8-tetrahydrofolate + ATP = (6R)-5,10-methenyltetrahydrofolate + ADP + phosphate</text>
        <dbReference type="Rhea" id="RHEA:10488"/>
        <dbReference type="ChEBI" id="CHEBI:30616"/>
        <dbReference type="ChEBI" id="CHEBI:43474"/>
        <dbReference type="ChEBI" id="CHEBI:57455"/>
        <dbReference type="ChEBI" id="CHEBI:57457"/>
        <dbReference type="ChEBI" id="CHEBI:456216"/>
        <dbReference type="EC" id="6.3.3.2"/>
    </reaction>
</comment>
<evidence type="ECO:0000256" key="1">
    <source>
        <dbReference type="ARBA" id="ARBA00010638"/>
    </source>
</evidence>
<organism evidence="6 7">
    <name type="scientific">SAR86 cluster bacterium SAR86B</name>
    <dbReference type="NCBI Taxonomy" id="1123867"/>
    <lineage>
        <taxon>Bacteria</taxon>
        <taxon>Pseudomonadati</taxon>
        <taxon>Pseudomonadota</taxon>
        <taxon>Gammaproteobacteria</taxon>
        <taxon>SAR86 cluster</taxon>
    </lineage>
</organism>
<dbReference type="InterPro" id="IPR037171">
    <property type="entry name" value="NagB/RpiA_transferase-like"/>
</dbReference>
<proteinExistence type="inferred from homology"/>
<reference evidence="6 7" key="1">
    <citation type="journal article" date="2012" name="ISME J.">
        <title>Genomic insights to SAR86, an abundant and uncultivated marine bacterial lineage.</title>
        <authorList>
            <person name="Dupont C.L."/>
            <person name="Rusch D.B."/>
            <person name="Yooseph S."/>
            <person name="Lombardo M.J."/>
            <person name="Richter R.A."/>
            <person name="Valas R."/>
            <person name="Novotny M."/>
            <person name="Yee-Greenbaum J."/>
            <person name="Selengut J.D."/>
            <person name="Haft D.H."/>
            <person name="Halpern A.L."/>
            <person name="Lasken R.S."/>
            <person name="Nealson K."/>
            <person name="Friedman R."/>
            <person name="Venter J.C."/>
        </authorList>
    </citation>
    <scope>NUCLEOTIDE SEQUENCE [LARGE SCALE GENOMIC DNA]</scope>
</reference>
<dbReference type="GO" id="GO:0030272">
    <property type="term" value="F:5-formyltetrahydrofolate cyclo-ligase activity"/>
    <property type="evidence" value="ECO:0007669"/>
    <property type="project" value="UniProtKB-EC"/>
</dbReference>
<keyword evidence="2 4" id="KW-0547">Nucleotide-binding</keyword>
<keyword evidence="6" id="KW-0436">Ligase</keyword>
<dbReference type="Gene3D" id="3.40.50.10420">
    <property type="entry name" value="NagB/RpiA/CoA transferase-like"/>
    <property type="match status" value="1"/>
</dbReference>
<dbReference type="Proteomes" id="UP000010116">
    <property type="component" value="Unassembled WGS sequence"/>
</dbReference>
<evidence type="ECO:0000313" key="6">
    <source>
        <dbReference type="EMBL" id="EJP73660.1"/>
    </source>
</evidence>
<protein>
    <recommendedName>
        <fullName evidence="5">5-formyltetrahydrofolate cyclo-ligase</fullName>
        <ecNumber evidence="5">6.3.3.2</ecNumber>
    </recommendedName>
</protein>
<dbReference type="NCBIfam" id="TIGR02727">
    <property type="entry name" value="MTHFS_bact"/>
    <property type="match status" value="1"/>
</dbReference>
<evidence type="ECO:0000313" key="7">
    <source>
        <dbReference type="Proteomes" id="UP000010116"/>
    </source>
</evidence>